<accession>A0A2M8C965</accession>
<dbReference type="InterPro" id="IPR056792">
    <property type="entry name" value="PRC_RimM"/>
</dbReference>
<dbReference type="AlphaFoldDB" id="A0A2M7K9F9"/>
<keyword evidence="2 5" id="KW-0690">Ribosome biogenesis</keyword>
<dbReference type="NCBIfam" id="TIGR02273">
    <property type="entry name" value="16S_RimM"/>
    <property type="match status" value="1"/>
</dbReference>
<evidence type="ECO:0000313" key="10">
    <source>
        <dbReference type="EMBL" id="PJB55571.1"/>
    </source>
</evidence>
<reference evidence="11 12" key="2">
    <citation type="submission" date="2017-09" db="EMBL/GenBank/DDBJ databases">
        <title>Depth-based differentiation of microbial function through sediment-hosted aquifers and enrichment of novel symbionts in the deep terrestrial subsurface.</title>
        <authorList>
            <person name="Probst A.J."/>
            <person name="Ladd B."/>
            <person name="Jarett J.K."/>
            <person name="Geller-Mcgrath D.E."/>
            <person name="Sieber C.M."/>
            <person name="Emerson J.B."/>
            <person name="Anantharaman K."/>
            <person name="Thomas B.C."/>
            <person name="Malmstrom R."/>
            <person name="Stieglmeier M."/>
            <person name="Klingl A."/>
            <person name="Woyke T."/>
            <person name="Ryan C.M."/>
            <person name="Banfield J.F."/>
        </authorList>
    </citation>
    <scope>NUCLEOTIDE SEQUENCE [LARGE SCALE GENOMIC DNA]</scope>
    <source>
        <strain evidence="9">CG_4_10_14_3_um_filter_34_13</strain>
        <strain evidence="10">CG_4_9_14_3_um_filter_33_16</strain>
    </source>
</reference>
<organism evidence="8 13">
    <name type="scientific">Candidatus Infernicultor aquiphilus</name>
    <dbReference type="NCBI Taxonomy" id="1805029"/>
    <lineage>
        <taxon>Bacteria</taxon>
        <taxon>Pseudomonadati</taxon>
        <taxon>Atribacterota</taxon>
        <taxon>Candidatus Phoenicimicrobiia</taxon>
        <taxon>Candidatus Pheonicimicrobiales</taxon>
        <taxon>Candidatus Phoenicimicrobiaceae</taxon>
        <taxon>Candidatus Infernicultor</taxon>
    </lineage>
</organism>
<reference evidence="8" key="1">
    <citation type="submission" date="2017-09" db="EMBL/GenBank/DDBJ databases">
        <title>Depth-based differentiation of microbial function through sediment-hosted aquifers and enrichment of novel symbionts in the deep terrestrial subsurface.</title>
        <authorList>
            <person name="Probst A.J."/>
            <person name="Ladd B."/>
            <person name="Jarett J.K."/>
            <person name="Geller-Mcgrath D.E."/>
            <person name="Sieber C.M.K."/>
            <person name="Emerson J.B."/>
            <person name="Anantharaman K."/>
            <person name="Thomas B.C."/>
            <person name="Malmstrom R."/>
            <person name="Stieglmeier M."/>
            <person name="Klingl A."/>
            <person name="Woyke T."/>
            <person name="Ryan C.M."/>
            <person name="Banfield J.F."/>
        </authorList>
    </citation>
    <scope>NUCLEOTIDE SEQUENCE</scope>
    <source>
        <strain evidence="8">CG_4_8_14_3_um_filter_34_18</strain>
    </source>
</reference>
<evidence type="ECO:0000313" key="11">
    <source>
        <dbReference type="Proteomes" id="UP000228560"/>
    </source>
</evidence>
<dbReference type="Proteomes" id="UP000230646">
    <property type="component" value="Unassembled WGS sequence"/>
</dbReference>
<evidence type="ECO:0000256" key="5">
    <source>
        <dbReference type="HAMAP-Rule" id="MF_00014"/>
    </source>
</evidence>
<comment type="similarity">
    <text evidence="5">Belongs to the RimM family.</text>
</comment>
<evidence type="ECO:0000256" key="1">
    <source>
        <dbReference type="ARBA" id="ARBA00022490"/>
    </source>
</evidence>
<evidence type="ECO:0000256" key="4">
    <source>
        <dbReference type="ARBA" id="ARBA00023186"/>
    </source>
</evidence>
<dbReference type="EMBL" id="PFTV01000200">
    <property type="protein sequence ID" value="PJB55571.1"/>
    <property type="molecule type" value="Genomic_DNA"/>
</dbReference>
<dbReference type="GO" id="GO:0005840">
    <property type="term" value="C:ribosome"/>
    <property type="evidence" value="ECO:0007669"/>
    <property type="project" value="InterPro"/>
</dbReference>
<dbReference type="SUPFAM" id="SSF50346">
    <property type="entry name" value="PRC-barrel domain"/>
    <property type="match status" value="1"/>
</dbReference>
<accession>A0A2M7PTD1</accession>
<dbReference type="InterPro" id="IPR011033">
    <property type="entry name" value="PRC_barrel-like_sf"/>
</dbReference>
<feature type="domain" description="RimM N-terminal" evidence="6">
    <location>
        <begin position="15"/>
        <end position="93"/>
    </location>
</feature>
<proteinExistence type="inferred from homology"/>
<dbReference type="Gene3D" id="2.40.30.60">
    <property type="entry name" value="RimM"/>
    <property type="match status" value="1"/>
</dbReference>
<evidence type="ECO:0000256" key="3">
    <source>
        <dbReference type="ARBA" id="ARBA00022552"/>
    </source>
</evidence>
<name>A0A2M7K9F9_9BACT</name>
<keyword evidence="1 5" id="KW-0963">Cytoplasm</keyword>
<dbReference type="InterPro" id="IPR002676">
    <property type="entry name" value="RimM_N"/>
</dbReference>
<dbReference type="GO" id="GO:0042274">
    <property type="term" value="P:ribosomal small subunit biogenesis"/>
    <property type="evidence" value="ECO:0007669"/>
    <property type="project" value="UniProtKB-UniRule"/>
</dbReference>
<keyword evidence="4 5" id="KW-0143">Chaperone</keyword>
<comment type="caution">
    <text evidence="8">The sequence shown here is derived from an EMBL/GenBank/DDBJ whole genome shotgun (WGS) entry which is preliminary data.</text>
</comment>
<evidence type="ECO:0000259" key="7">
    <source>
        <dbReference type="Pfam" id="PF24986"/>
    </source>
</evidence>
<dbReference type="InterPro" id="IPR009000">
    <property type="entry name" value="Transl_B-barrel_sf"/>
</dbReference>
<dbReference type="EMBL" id="PFKO01000057">
    <property type="protein sequence ID" value="PIY33594.1"/>
    <property type="molecule type" value="Genomic_DNA"/>
</dbReference>
<dbReference type="Pfam" id="PF01782">
    <property type="entry name" value="RimM"/>
    <property type="match status" value="1"/>
</dbReference>
<comment type="subcellular location">
    <subcellularLocation>
        <location evidence="5">Cytoplasm</location>
    </subcellularLocation>
</comment>
<accession>A0A2M7K9F9</accession>
<evidence type="ECO:0000259" key="6">
    <source>
        <dbReference type="Pfam" id="PF01782"/>
    </source>
</evidence>
<dbReference type="Proteomes" id="UP000231493">
    <property type="component" value="Unassembled WGS sequence"/>
</dbReference>
<keyword evidence="3 5" id="KW-0698">rRNA processing</keyword>
<dbReference type="InterPro" id="IPR011961">
    <property type="entry name" value="RimM"/>
</dbReference>
<dbReference type="Pfam" id="PF24986">
    <property type="entry name" value="PRC_RimM"/>
    <property type="match status" value="1"/>
</dbReference>
<dbReference type="GO" id="GO:0043022">
    <property type="term" value="F:ribosome binding"/>
    <property type="evidence" value="ECO:0007669"/>
    <property type="project" value="InterPro"/>
</dbReference>
<gene>
    <name evidence="5 8" type="primary">rimM</name>
    <name evidence="10" type="ORF">CO097_07880</name>
    <name evidence="9" type="ORF">COZ07_01605</name>
    <name evidence="8" type="ORF">COZ58_02975</name>
</gene>
<dbReference type="EMBL" id="PFIP01000051">
    <property type="protein sequence ID" value="PIX34763.1"/>
    <property type="molecule type" value="Genomic_DNA"/>
</dbReference>
<evidence type="ECO:0000313" key="12">
    <source>
        <dbReference type="Proteomes" id="UP000230646"/>
    </source>
</evidence>
<protein>
    <recommendedName>
        <fullName evidence="5">Ribosome maturation factor RimM</fullName>
    </recommendedName>
</protein>
<sequence>MPKGVILLNEEFIIIGKVISTQGNKGEIKVIPFTNSANRFKELNSVFIRKGNNRKILKINKLRINKNTIILKLAEIESIEKAKMIVGSFLEVEKINAIKLSKDTYFIFEIIGLEVYTDKDDFLGKVENIISTGSNDVYIVKNKDKRELFIPAIREVVKNIDLQKKRITIKVLDGLI</sequence>
<dbReference type="HAMAP" id="MF_00014">
    <property type="entry name" value="Ribosome_mat_RimM"/>
    <property type="match status" value="1"/>
</dbReference>
<evidence type="ECO:0000313" key="8">
    <source>
        <dbReference type="EMBL" id="PIX34763.1"/>
    </source>
</evidence>
<dbReference type="InterPro" id="IPR036976">
    <property type="entry name" value="RimM_N_sf"/>
</dbReference>
<dbReference type="GO" id="GO:0005737">
    <property type="term" value="C:cytoplasm"/>
    <property type="evidence" value="ECO:0007669"/>
    <property type="project" value="UniProtKB-SubCell"/>
</dbReference>
<dbReference type="SUPFAM" id="SSF50447">
    <property type="entry name" value="Translation proteins"/>
    <property type="match status" value="1"/>
</dbReference>
<dbReference type="GO" id="GO:0006364">
    <property type="term" value="P:rRNA processing"/>
    <property type="evidence" value="ECO:0007669"/>
    <property type="project" value="UniProtKB-UniRule"/>
</dbReference>
<comment type="subunit">
    <text evidence="5">Binds ribosomal protein uS19.</text>
</comment>
<feature type="domain" description="Ribosome maturation factor RimM PRC barrel" evidence="7">
    <location>
        <begin position="108"/>
        <end position="174"/>
    </location>
</feature>
<evidence type="ECO:0000256" key="2">
    <source>
        <dbReference type="ARBA" id="ARBA00022517"/>
    </source>
</evidence>
<dbReference type="Proteomes" id="UP000228560">
    <property type="component" value="Unassembled WGS sequence"/>
</dbReference>
<dbReference type="PANTHER" id="PTHR33692:SF1">
    <property type="entry name" value="RIBOSOME MATURATION FACTOR RIMM"/>
    <property type="match status" value="1"/>
</dbReference>
<comment type="function">
    <text evidence="5">An accessory protein needed during the final step in the assembly of 30S ribosomal subunit, possibly for assembly of the head region. Essential for efficient processing of 16S rRNA. May be needed both before and after RbfA during the maturation of 16S rRNA. It has affinity for free ribosomal 30S subunits but not for 70S ribosomes.</text>
</comment>
<comment type="domain">
    <text evidence="5">The PRC barrel domain binds ribosomal protein uS19.</text>
</comment>
<evidence type="ECO:0000313" key="13">
    <source>
        <dbReference type="Proteomes" id="UP000231493"/>
    </source>
</evidence>
<dbReference type="Gene3D" id="2.30.30.240">
    <property type="entry name" value="PRC-barrel domain"/>
    <property type="match status" value="1"/>
</dbReference>
<dbReference type="PANTHER" id="PTHR33692">
    <property type="entry name" value="RIBOSOME MATURATION FACTOR RIMM"/>
    <property type="match status" value="1"/>
</dbReference>
<evidence type="ECO:0000313" key="9">
    <source>
        <dbReference type="EMBL" id="PIY33594.1"/>
    </source>
</evidence>